<comment type="subcellular location">
    <subcellularLocation>
        <location evidence="1">Membrane</location>
        <topology evidence="1">Multi-pass membrane protein</topology>
    </subcellularLocation>
</comment>
<feature type="transmembrane region" description="Helical" evidence="6">
    <location>
        <begin position="34"/>
        <end position="55"/>
    </location>
</feature>
<keyword evidence="3 6" id="KW-1133">Transmembrane helix</keyword>
<feature type="transmembrane region" description="Helical" evidence="6">
    <location>
        <begin position="347"/>
        <end position="367"/>
    </location>
</feature>
<dbReference type="GO" id="GO:0016020">
    <property type="term" value="C:membrane"/>
    <property type="evidence" value="ECO:0007669"/>
    <property type="project" value="UniProtKB-SubCell"/>
</dbReference>
<dbReference type="SUPFAM" id="SSF103481">
    <property type="entry name" value="Multidrug resistance efflux transporter EmrE"/>
    <property type="match status" value="1"/>
</dbReference>
<keyword evidence="2 6" id="KW-0812">Transmembrane</keyword>
<evidence type="ECO:0000256" key="2">
    <source>
        <dbReference type="ARBA" id="ARBA00022692"/>
    </source>
</evidence>
<dbReference type="OrthoDB" id="165382at2759"/>
<evidence type="ECO:0000256" key="6">
    <source>
        <dbReference type="SAM" id="Phobius"/>
    </source>
</evidence>
<protein>
    <submittedName>
        <fullName evidence="7">Magnesium transporter NIPA-domain-containing protein</fullName>
    </submittedName>
</protein>
<dbReference type="InterPro" id="IPR037185">
    <property type="entry name" value="EmrE-like"/>
</dbReference>
<reference evidence="7" key="1">
    <citation type="journal article" date="2020" name="Stud. Mycol.">
        <title>101 Dothideomycetes genomes: a test case for predicting lifestyles and emergence of pathogens.</title>
        <authorList>
            <person name="Haridas S."/>
            <person name="Albert R."/>
            <person name="Binder M."/>
            <person name="Bloem J."/>
            <person name="Labutti K."/>
            <person name="Salamov A."/>
            <person name="Andreopoulos B."/>
            <person name="Baker S."/>
            <person name="Barry K."/>
            <person name="Bills G."/>
            <person name="Bluhm B."/>
            <person name="Cannon C."/>
            <person name="Castanera R."/>
            <person name="Culley D."/>
            <person name="Daum C."/>
            <person name="Ezra D."/>
            <person name="Gonzalez J."/>
            <person name="Henrissat B."/>
            <person name="Kuo A."/>
            <person name="Liang C."/>
            <person name="Lipzen A."/>
            <person name="Lutzoni F."/>
            <person name="Magnuson J."/>
            <person name="Mondo S."/>
            <person name="Nolan M."/>
            <person name="Ohm R."/>
            <person name="Pangilinan J."/>
            <person name="Park H.-J."/>
            <person name="Ramirez L."/>
            <person name="Alfaro M."/>
            <person name="Sun H."/>
            <person name="Tritt A."/>
            <person name="Yoshinaga Y."/>
            <person name="Zwiers L.-H."/>
            <person name="Turgeon B."/>
            <person name="Goodwin S."/>
            <person name="Spatafora J."/>
            <person name="Crous P."/>
            <person name="Grigoriev I."/>
        </authorList>
    </citation>
    <scope>NUCLEOTIDE SEQUENCE</scope>
    <source>
        <strain evidence="7">ATCC 16933</strain>
    </source>
</reference>
<gene>
    <name evidence="7" type="ORF">BDY21DRAFT_286243</name>
</gene>
<dbReference type="EMBL" id="MU001681">
    <property type="protein sequence ID" value="KAF2457202.1"/>
    <property type="molecule type" value="Genomic_DNA"/>
</dbReference>
<feature type="transmembrane region" description="Helical" evidence="6">
    <location>
        <begin position="186"/>
        <end position="206"/>
    </location>
</feature>
<proteinExistence type="predicted"/>
<feature type="compositionally biased region" description="Basic and acidic residues" evidence="5">
    <location>
        <begin position="84"/>
        <end position="105"/>
    </location>
</feature>
<feature type="transmembrane region" description="Helical" evidence="6">
    <location>
        <begin position="215"/>
        <end position="233"/>
    </location>
</feature>
<feature type="region of interest" description="Disordered" evidence="5">
    <location>
        <begin position="72"/>
        <end position="131"/>
    </location>
</feature>
<sequence>MVAAGATVSGPLEIPPAALPISVRHGGSSMDAGGWSSIIGIVTAIVGNVLISFALNTQRYAHIRLARELHEQEGTRLTRPKTSPRSEDADPERADRRPTAPREAAETDALLPSPPSTHDSDDVEAHRPRDGRAWWPTATARDERDEPSVLKQRSYLRSPYWWIGIALMTTGEAGNFLAYGFAPASIVSPLGVVALISNCIVAPFMLKEPFRTRDFLGVIIAVAGAVTVVLSANDSNPKLGPDEIWSLISTWEFETYLGITIFLIIALMAASRKYGERSIFIDLGLVGLFGGYTALSTKGVASLLSYTLFKALAFPITYLLVAVLVATAILQIKYVNRALQRFDATQVIPIQFVLFTLSVILGSAILYRDFETTTASDAGKFIGGCAMTFVGVWLITSARELPDEEEERRESGP</sequence>
<dbReference type="Pfam" id="PF05653">
    <property type="entry name" value="Mg_trans_NIPA"/>
    <property type="match status" value="1"/>
</dbReference>
<keyword evidence="4 6" id="KW-0472">Membrane</keyword>
<dbReference type="AlphaFoldDB" id="A0A6A6P0C1"/>
<feature type="transmembrane region" description="Helical" evidence="6">
    <location>
        <begin position="312"/>
        <end position="335"/>
    </location>
</feature>
<feature type="transmembrane region" description="Helical" evidence="6">
    <location>
        <begin position="253"/>
        <end position="271"/>
    </location>
</feature>
<dbReference type="InterPro" id="IPR008521">
    <property type="entry name" value="Mg_trans_NIPA"/>
</dbReference>
<accession>A0A6A6P0C1</accession>
<evidence type="ECO:0000256" key="3">
    <source>
        <dbReference type="ARBA" id="ARBA00022989"/>
    </source>
</evidence>
<dbReference type="Proteomes" id="UP000799766">
    <property type="component" value="Unassembled WGS sequence"/>
</dbReference>
<feature type="transmembrane region" description="Helical" evidence="6">
    <location>
        <begin position="160"/>
        <end position="180"/>
    </location>
</feature>
<evidence type="ECO:0000313" key="7">
    <source>
        <dbReference type="EMBL" id="KAF2457202.1"/>
    </source>
</evidence>
<evidence type="ECO:0000256" key="1">
    <source>
        <dbReference type="ARBA" id="ARBA00004141"/>
    </source>
</evidence>
<feature type="non-terminal residue" evidence="7">
    <location>
        <position position="413"/>
    </location>
</feature>
<evidence type="ECO:0000256" key="5">
    <source>
        <dbReference type="SAM" id="MobiDB-lite"/>
    </source>
</evidence>
<feature type="compositionally biased region" description="Basic and acidic residues" evidence="5">
    <location>
        <begin position="118"/>
        <end position="131"/>
    </location>
</feature>
<dbReference type="GO" id="GO:0015095">
    <property type="term" value="F:magnesium ion transmembrane transporter activity"/>
    <property type="evidence" value="ECO:0007669"/>
    <property type="project" value="InterPro"/>
</dbReference>
<name>A0A6A6P0C1_9PEZI</name>
<dbReference type="PANTHER" id="PTHR12570">
    <property type="match status" value="1"/>
</dbReference>
<keyword evidence="8" id="KW-1185">Reference proteome</keyword>
<dbReference type="PANTHER" id="PTHR12570:SF65">
    <property type="entry name" value="MAGNESIUM TRANSPORTER NIPA9-RELATED"/>
    <property type="match status" value="1"/>
</dbReference>
<evidence type="ECO:0000313" key="8">
    <source>
        <dbReference type="Proteomes" id="UP000799766"/>
    </source>
</evidence>
<evidence type="ECO:0000256" key="4">
    <source>
        <dbReference type="ARBA" id="ARBA00023136"/>
    </source>
</evidence>
<organism evidence="7 8">
    <name type="scientific">Lineolata rhizophorae</name>
    <dbReference type="NCBI Taxonomy" id="578093"/>
    <lineage>
        <taxon>Eukaryota</taxon>
        <taxon>Fungi</taxon>
        <taxon>Dikarya</taxon>
        <taxon>Ascomycota</taxon>
        <taxon>Pezizomycotina</taxon>
        <taxon>Dothideomycetes</taxon>
        <taxon>Dothideomycetes incertae sedis</taxon>
        <taxon>Lineolatales</taxon>
        <taxon>Lineolataceae</taxon>
        <taxon>Lineolata</taxon>
    </lineage>
</organism>